<dbReference type="Gene3D" id="3.20.20.70">
    <property type="entry name" value="Aldolase class I"/>
    <property type="match status" value="1"/>
</dbReference>
<dbReference type="EMBL" id="JAGPYM010000008">
    <property type="protein sequence ID" value="KAH6891331.1"/>
    <property type="molecule type" value="Genomic_DNA"/>
</dbReference>
<comment type="similarity">
    <text evidence="1">Belongs to the NADH:flavin oxidoreductase/NADH oxidase family.</text>
</comment>
<keyword evidence="2" id="KW-0285">Flavoprotein</keyword>
<dbReference type="InterPro" id="IPR013785">
    <property type="entry name" value="Aldolase_TIM"/>
</dbReference>
<evidence type="ECO:0000256" key="4">
    <source>
        <dbReference type="ARBA" id="ARBA00023002"/>
    </source>
</evidence>
<dbReference type="GO" id="GO:0016491">
    <property type="term" value="F:oxidoreductase activity"/>
    <property type="evidence" value="ECO:0007669"/>
    <property type="project" value="UniProtKB-KW"/>
</dbReference>
<organism evidence="6 7">
    <name type="scientific">Thelonectria olida</name>
    <dbReference type="NCBI Taxonomy" id="1576542"/>
    <lineage>
        <taxon>Eukaryota</taxon>
        <taxon>Fungi</taxon>
        <taxon>Dikarya</taxon>
        <taxon>Ascomycota</taxon>
        <taxon>Pezizomycotina</taxon>
        <taxon>Sordariomycetes</taxon>
        <taxon>Hypocreomycetidae</taxon>
        <taxon>Hypocreales</taxon>
        <taxon>Nectriaceae</taxon>
        <taxon>Thelonectria</taxon>
    </lineage>
</organism>
<name>A0A9P8W670_9HYPO</name>
<dbReference type="InterPro" id="IPR001155">
    <property type="entry name" value="OxRdtase_FMN_N"/>
</dbReference>
<dbReference type="AlphaFoldDB" id="A0A9P8W670"/>
<reference evidence="6 7" key="1">
    <citation type="journal article" date="2021" name="Nat. Commun.">
        <title>Genetic determinants of endophytism in the Arabidopsis root mycobiome.</title>
        <authorList>
            <person name="Mesny F."/>
            <person name="Miyauchi S."/>
            <person name="Thiergart T."/>
            <person name="Pickel B."/>
            <person name="Atanasova L."/>
            <person name="Karlsson M."/>
            <person name="Huettel B."/>
            <person name="Barry K.W."/>
            <person name="Haridas S."/>
            <person name="Chen C."/>
            <person name="Bauer D."/>
            <person name="Andreopoulos W."/>
            <person name="Pangilinan J."/>
            <person name="LaButti K."/>
            <person name="Riley R."/>
            <person name="Lipzen A."/>
            <person name="Clum A."/>
            <person name="Drula E."/>
            <person name="Henrissat B."/>
            <person name="Kohler A."/>
            <person name="Grigoriev I.V."/>
            <person name="Martin F.M."/>
            <person name="Hacquard S."/>
        </authorList>
    </citation>
    <scope>NUCLEOTIDE SEQUENCE [LARGE SCALE GENOMIC DNA]</scope>
    <source>
        <strain evidence="6 7">MPI-CAGE-CH-0241</strain>
    </source>
</reference>
<evidence type="ECO:0000313" key="6">
    <source>
        <dbReference type="EMBL" id="KAH6891331.1"/>
    </source>
</evidence>
<feature type="domain" description="NADH:flavin oxidoreductase/NADH oxidase N-terminal" evidence="5">
    <location>
        <begin position="16"/>
        <end position="369"/>
    </location>
</feature>
<dbReference type="Pfam" id="PF00724">
    <property type="entry name" value="Oxidored_FMN"/>
    <property type="match status" value="1"/>
</dbReference>
<evidence type="ECO:0000256" key="1">
    <source>
        <dbReference type="ARBA" id="ARBA00005979"/>
    </source>
</evidence>
<keyword evidence="4" id="KW-0560">Oxidoreductase</keyword>
<proteinExistence type="inferred from homology"/>
<dbReference type="GO" id="GO:0010181">
    <property type="term" value="F:FMN binding"/>
    <property type="evidence" value="ECO:0007669"/>
    <property type="project" value="InterPro"/>
</dbReference>
<protein>
    <recommendedName>
        <fullName evidence="5">NADH:flavin oxidoreductase/NADH oxidase N-terminal domain-containing protein</fullName>
    </recommendedName>
</protein>
<dbReference type="OrthoDB" id="1663137at2759"/>
<dbReference type="PANTHER" id="PTHR43656">
    <property type="entry name" value="BINDING OXIDOREDUCTASE, PUTATIVE (AFU_ORTHOLOGUE AFUA_2G08260)-RELATED"/>
    <property type="match status" value="1"/>
</dbReference>
<evidence type="ECO:0000259" key="5">
    <source>
        <dbReference type="Pfam" id="PF00724"/>
    </source>
</evidence>
<evidence type="ECO:0000256" key="2">
    <source>
        <dbReference type="ARBA" id="ARBA00022630"/>
    </source>
</evidence>
<keyword evidence="7" id="KW-1185">Reference proteome</keyword>
<sequence length="425" mass="45551">MHLDSEVVAKDLPVGKPVTLKCGLTLPNRLVKAATAESMATNDTLPDERFCTLYRHWAAGGWGMVLAGNVQVDANHICTATDLSVDHTLSDDKIIAAWKPWAAACSEHGTPAVMQLCHPGRQSPAGAGKRGFFAKPMAPSAVALQMGSGIVAKAITALLFGTPREMSMSDIETVVKQFAKSARLAAASGFAGAEIHGGHGFLLEQFLSAKSNRRTDGYGGSAANRARFAVEVIQAVRKAVPAGFAVGVCLNSADVQSQTELRESIEQIKLMTKAGVDFIQISGGTFENPTMFLGPKSDEPQKLGQAKVHKPFFLDYAKSVRSHVPKDVPVIVTGGFRTCSSIKNAVANGDCDLVGLARPAIVNPLLPKTTVLSPTMQEEDVTLYAKKTEASWILKQTGIRAVEVHMDNAWYVEHLKQLAQEEVYN</sequence>
<comment type="caution">
    <text evidence="6">The sequence shown here is derived from an EMBL/GenBank/DDBJ whole genome shotgun (WGS) entry which is preliminary data.</text>
</comment>
<evidence type="ECO:0000256" key="3">
    <source>
        <dbReference type="ARBA" id="ARBA00022643"/>
    </source>
</evidence>
<accession>A0A9P8W670</accession>
<dbReference type="Proteomes" id="UP000777438">
    <property type="component" value="Unassembled WGS sequence"/>
</dbReference>
<dbReference type="PANTHER" id="PTHR43656:SF2">
    <property type="entry name" value="BINDING OXIDOREDUCTASE, PUTATIVE (AFU_ORTHOLOGUE AFUA_2G08260)-RELATED"/>
    <property type="match status" value="1"/>
</dbReference>
<dbReference type="SUPFAM" id="SSF51395">
    <property type="entry name" value="FMN-linked oxidoreductases"/>
    <property type="match status" value="1"/>
</dbReference>
<gene>
    <name evidence="6" type="ORF">B0T10DRAFT_560580</name>
</gene>
<evidence type="ECO:0000313" key="7">
    <source>
        <dbReference type="Proteomes" id="UP000777438"/>
    </source>
</evidence>
<keyword evidence="3" id="KW-0288">FMN</keyword>
<dbReference type="InterPro" id="IPR051799">
    <property type="entry name" value="NADH_flavin_oxidoreductase"/>
</dbReference>